<evidence type="ECO:0000256" key="3">
    <source>
        <dbReference type="ARBA" id="ARBA00022801"/>
    </source>
</evidence>
<dbReference type="InterPro" id="IPR036412">
    <property type="entry name" value="HAD-like_sf"/>
</dbReference>
<dbReference type="PANTHER" id="PTHR46470">
    <property type="entry name" value="N-ACYLNEURAMINATE-9-PHOSPHATASE"/>
    <property type="match status" value="1"/>
</dbReference>
<dbReference type="PRINTS" id="PR00413">
    <property type="entry name" value="HADHALOGNASE"/>
</dbReference>
<reference evidence="6 7" key="1">
    <citation type="submission" date="2018-07" db="EMBL/GenBank/DDBJ databases">
        <title>Anaerosacharophilus polymeroproducens gen. nov. sp. nov., an anaerobic bacterium isolated from salt field.</title>
        <authorList>
            <person name="Kim W."/>
            <person name="Yang S.-H."/>
            <person name="Oh J."/>
            <person name="Lee J.-H."/>
            <person name="Kwon K.K."/>
        </authorList>
    </citation>
    <scope>NUCLEOTIDE SEQUENCE [LARGE SCALE GENOMIC DNA]</scope>
    <source>
        <strain evidence="6 7">MCWD5</strain>
    </source>
</reference>
<dbReference type="AlphaFoldDB" id="A0A371AVP2"/>
<keyword evidence="5" id="KW-1133">Transmembrane helix</keyword>
<dbReference type="PANTHER" id="PTHR46470:SF2">
    <property type="entry name" value="GLYCERALDEHYDE 3-PHOSPHATE PHOSPHATASE"/>
    <property type="match status" value="1"/>
</dbReference>
<dbReference type="NCBIfam" id="TIGR01662">
    <property type="entry name" value="HAD-SF-IIIA"/>
    <property type="match status" value="1"/>
</dbReference>
<keyword evidence="7" id="KW-1185">Reference proteome</keyword>
<dbReference type="InterPro" id="IPR006549">
    <property type="entry name" value="HAD-SF_hydro_IIIA"/>
</dbReference>
<comment type="cofactor">
    <cofactor evidence="1">
        <name>Mg(2+)</name>
        <dbReference type="ChEBI" id="CHEBI:18420"/>
    </cofactor>
</comment>
<gene>
    <name evidence="6" type="ORF">DWV06_08665</name>
</gene>
<dbReference type="Pfam" id="PF00702">
    <property type="entry name" value="Hydrolase"/>
    <property type="match status" value="1"/>
</dbReference>
<dbReference type="InterPro" id="IPR023214">
    <property type="entry name" value="HAD_sf"/>
</dbReference>
<evidence type="ECO:0000256" key="5">
    <source>
        <dbReference type="SAM" id="Phobius"/>
    </source>
</evidence>
<dbReference type="SUPFAM" id="SSF56784">
    <property type="entry name" value="HAD-like"/>
    <property type="match status" value="1"/>
</dbReference>
<dbReference type="Gene3D" id="3.40.50.1000">
    <property type="entry name" value="HAD superfamily/HAD-like"/>
    <property type="match status" value="1"/>
</dbReference>
<dbReference type="EMBL" id="QRCT01000020">
    <property type="protein sequence ID" value="RDU23645.1"/>
    <property type="molecule type" value="Genomic_DNA"/>
</dbReference>
<evidence type="ECO:0000313" key="6">
    <source>
        <dbReference type="EMBL" id="RDU23645.1"/>
    </source>
</evidence>
<accession>A0A371AVP2</accession>
<feature type="transmembrane region" description="Helical" evidence="5">
    <location>
        <begin position="60"/>
        <end position="79"/>
    </location>
</feature>
<dbReference type="InterPro" id="IPR006439">
    <property type="entry name" value="HAD-SF_hydro_IA"/>
</dbReference>
<proteinExistence type="predicted"/>
<keyword evidence="2" id="KW-0479">Metal-binding</keyword>
<keyword evidence="5" id="KW-0812">Transmembrane</keyword>
<evidence type="ECO:0000256" key="1">
    <source>
        <dbReference type="ARBA" id="ARBA00001946"/>
    </source>
</evidence>
<evidence type="ECO:0000313" key="7">
    <source>
        <dbReference type="Proteomes" id="UP000255036"/>
    </source>
</evidence>
<comment type="caution">
    <text evidence="6">The sequence shown here is derived from an EMBL/GenBank/DDBJ whole genome shotgun (WGS) entry which is preliminary data.</text>
</comment>
<dbReference type="GO" id="GO:0044281">
    <property type="term" value="P:small molecule metabolic process"/>
    <property type="evidence" value="ECO:0007669"/>
    <property type="project" value="UniProtKB-ARBA"/>
</dbReference>
<dbReference type="InterPro" id="IPR051400">
    <property type="entry name" value="HAD-like_hydrolase"/>
</dbReference>
<dbReference type="GO" id="GO:0046872">
    <property type="term" value="F:metal ion binding"/>
    <property type="evidence" value="ECO:0007669"/>
    <property type="project" value="UniProtKB-KW"/>
</dbReference>
<keyword evidence="3 6" id="KW-0378">Hydrolase</keyword>
<dbReference type="Proteomes" id="UP000255036">
    <property type="component" value="Unassembled WGS sequence"/>
</dbReference>
<keyword evidence="5" id="KW-0472">Membrane</keyword>
<dbReference type="SFLD" id="SFLDS00003">
    <property type="entry name" value="Haloacid_Dehalogenase"/>
    <property type="match status" value="1"/>
</dbReference>
<name>A0A371AVP2_9FIRM</name>
<dbReference type="NCBIfam" id="TIGR01549">
    <property type="entry name" value="HAD-SF-IA-v1"/>
    <property type="match status" value="1"/>
</dbReference>
<protein>
    <submittedName>
        <fullName evidence="6">HAD-IIIA family hydrolase</fullName>
    </submittedName>
</protein>
<dbReference type="GO" id="GO:0016791">
    <property type="term" value="F:phosphatase activity"/>
    <property type="evidence" value="ECO:0007669"/>
    <property type="project" value="TreeGrafter"/>
</dbReference>
<dbReference type="SFLD" id="SFLDG01129">
    <property type="entry name" value="C1.5:_HAD__Beta-PGM__Phosphata"/>
    <property type="match status" value="1"/>
</dbReference>
<organism evidence="6 7">
    <name type="scientific">Anaerosacchariphilus polymeriproducens</name>
    <dbReference type="NCBI Taxonomy" id="1812858"/>
    <lineage>
        <taxon>Bacteria</taxon>
        <taxon>Bacillati</taxon>
        <taxon>Bacillota</taxon>
        <taxon>Clostridia</taxon>
        <taxon>Lachnospirales</taxon>
        <taxon>Lachnospiraceae</taxon>
        <taxon>Anaerosacchariphilus</taxon>
    </lineage>
</organism>
<keyword evidence="4" id="KW-0460">Magnesium</keyword>
<evidence type="ECO:0000256" key="2">
    <source>
        <dbReference type="ARBA" id="ARBA00022723"/>
    </source>
</evidence>
<evidence type="ECO:0000256" key="4">
    <source>
        <dbReference type="ARBA" id="ARBA00022842"/>
    </source>
</evidence>
<sequence>MYFVRIRNMWPCWKRYLLYLFFPNERQASIFSGIYLVIYNLCSIDCRCMESNRAIRQKFILVYSSFLYLGPYVSGRYPFCWTLQRLVFKRKEAENMINTVMFDMGGTLEELESNQKTAENVISHIYEKLAEKGVSIKDPKEQFWNKVIDGRVKYKTYSQECKRELKPEQIWSDWIFKNLNIETNIIYEIAEELAHMWEVTYFERRLRKGAKEMLRCLKQEGYKLSIISNTASLYQVFKSLENYGIREYFEDVTLSSITGYRKPHPEIYKIAMHQVKSKPEECVFVGDRISKDILGAKNAKLGASIQLLPKESYKMDELLKDTVRSDYEITDIFEVVEIMKKINGRG</sequence>